<evidence type="ECO:0000256" key="3">
    <source>
        <dbReference type="ARBA" id="ARBA00022519"/>
    </source>
</evidence>
<evidence type="ECO:0000256" key="5">
    <source>
        <dbReference type="ARBA" id="ARBA00022989"/>
    </source>
</evidence>
<reference evidence="9 10" key="1">
    <citation type="submission" date="2017-01" db="EMBL/GenBank/DDBJ databases">
        <authorList>
            <person name="Varghese N."/>
            <person name="Submissions S."/>
        </authorList>
    </citation>
    <scope>NUCLEOTIDE SEQUENCE [LARGE SCALE GENOMIC DNA]</scope>
    <source>
        <strain evidence="9 10">DSM 2061</strain>
    </source>
</reference>
<dbReference type="Proteomes" id="UP000185728">
    <property type="component" value="Unassembled WGS sequence"/>
</dbReference>
<dbReference type="Pfam" id="PF02698">
    <property type="entry name" value="DUF218"/>
    <property type="match status" value="1"/>
</dbReference>
<evidence type="ECO:0000256" key="4">
    <source>
        <dbReference type="ARBA" id="ARBA00022692"/>
    </source>
</evidence>
<comment type="caution">
    <text evidence="9">The sequence shown here is derived from an EMBL/GenBank/DDBJ whole genome shotgun (WGS) entry which is preliminary data.</text>
</comment>
<evidence type="ECO:0000256" key="2">
    <source>
        <dbReference type="ARBA" id="ARBA00022475"/>
    </source>
</evidence>
<dbReference type="EMBL" id="FTOB01000004">
    <property type="protein sequence ID" value="SIS82930.1"/>
    <property type="molecule type" value="Genomic_DNA"/>
</dbReference>
<keyword evidence="6" id="KW-0472">Membrane</keyword>
<dbReference type="PANTHER" id="PTHR30336">
    <property type="entry name" value="INNER MEMBRANE PROTEIN, PROBABLE PERMEASE"/>
    <property type="match status" value="1"/>
</dbReference>
<evidence type="ECO:0000313" key="9">
    <source>
        <dbReference type="EMBL" id="SIS82930.1"/>
    </source>
</evidence>
<keyword evidence="3" id="KW-0997">Cell inner membrane</keyword>
<keyword evidence="2" id="KW-1003">Cell membrane</keyword>
<evidence type="ECO:0000256" key="1">
    <source>
        <dbReference type="ARBA" id="ARBA00004377"/>
    </source>
</evidence>
<evidence type="ECO:0000256" key="7">
    <source>
        <dbReference type="ARBA" id="ARBA00037355"/>
    </source>
</evidence>
<protein>
    <submittedName>
        <fullName evidence="9">SanA protein</fullName>
    </submittedName>
</protein>
<dbReference type="InterPro" id="IPR003848">
    <property type="entry name" value="DUF218"/>
</dbReference>
<dbReference type="RefSeq" id="WP_076455774.1">
    <property type="nucleotide sequence ID" value="NZ_FTOB01000004.1"/>
</dbReference>
<dbReference type="CDD" id="cd06259">
    <property type="entry name" value="YdcF-like"/>
    <property type="match status" value="1"/>
</dbReference>
<evidence type="ECO:0000256" key="6">
    <source>
        <dbReference type="ARBA" id="ARBA00023136"/>
    </source>
</evidence>
<comment type="function">
    <text evidence="7">Participates in the barrier function of the cell envelope.</text>
</comment>
<dbReference type="PANTHER" id="PTHR30336:SF0">
    <property type="entry name" value="PROTEIN SANA"/>
    <property type="match status" value="1"/>
</dbReference>
<feature type="domain" description="DUF218" evidence="8">
    <location>
        <begin position="49"/>
        <end position="186"/>
    </location>
</feature>
<evidence type="ECO:0000259" key="8">
    <source>
        <dbReference type="Pfam" id="PF02698"/>
    </source>
</evidence>
<sequence>MRKNYYKIGGALVASLFLLIFLCNLIISSSAEGKTFNSLEAVPKNRVGIVLGTSKKLIGGLPNPYYTFRIKATLELYQARKIDFVLVSGDNGTRYYNEPNTIKKDLISKGIPAEKIFLDFAGFRTLDSMVRAKEVFGLNDVTVISQEFHNQRAIYLAEKKGLKAIGYNAKSISGRQGLKVRLREYLARVKVFIDLLFNTQPKFFGERVEIN</sequence>
<organism evidence="9 10">
    <name type="scientific">Zobellia uliginosa</name>
    <dbReference type="NCBI Taxonomy" id="143224"/>
    <lineage>
        <taxon>Bacteria</taxon>
        <taxon>Pseudomonadati</taxon>
        <taxon>Bacteroidota</taxon>
        <taxon>Flavobacteriia</taxon>
        <taxon>Flavobacteriales</taxon>
        <taxon>Flavobacteriaceae</taxon>
        <taxon>Zobellia</taxon>
    </lineage>
</organism>
<name>A0ABY1KVE7_9FLAO</name>
<keyword evidence="10" id="KW-1185">Reference proteome</keyword>
<accession>A0ABY1KVE7</accession>
<dbReference type="InterPro" id="IPR051599">
    <property type="entry name" value="Cell_Envelope_Assoc"/>
</dbReference>
<keyword evidence="4" id="KW-0812">Transmembrane</keyword>
<proteinExistence type="predicted"/>
<comment type="subcellular location">
    <subcellularLocation>
        <location evidence="1">Cell inner membrane</location>
        <topology evidence="1">Single-pass membrane protein</topology>
    </subcellularLocation>
</comment>
<keyword evidence="5" id="KW-1133">Transmembrane helix</keyword>
<gene>
    <name evidence="9" type="ORF">SAMN05421766_104217</name>
</gene>
<evidence type="ECO:0000313" key="10">
    <source>
        <dbReference type="Proteomes" id="UP000185728"/>
    </source>
</evidence>